<dbReference type="GO" id="GO:0003677">
    <property type="term" value="F:DNA binding"/>
    <property type="evidence" value="ECO:0007669"/>
    <property type="project" value="UniProtKB-KW"/>
</dbReference>
<dbReference type="Proteomes" id="UP000231019">
    <property type="component" value="Unassembled WGS sequence"/>
</dbReference>
<keyword evidence="2" id="KW-0805">Transcription regulation</keyword>
<dbReference type="InterPro" id="IPR039420">
    <property type="entry name" value="WalR-like"/>
</dbReference>
<evidence type="ECO:0000259" key="7">
    <source>
        <dbReference type="PROSITE" id="PS50110"/>
    </source>
</evidence>
<dbReference type="CDD" id="cd06170">
    <property type="entry name" value="LuxR_C_like"/>
    <property type="match status" value="1"/>
</dbReference>
<gene>
    <name evidence="8" type="ORF">COW36_16355</name>
</gene>
<feature type="domain" description="Response regulatory" evidence="7">
    <location>
        <begin position="7"/>
        <end position="126"/>
    </location>
</feature>
<dbReference type="InterPro" id="IPR016032">
    <property type="entry name" value="Sig_transdc_resp-reg_C-effctor"/>
</dbReference>
<reference evidence="8 9" key="1">
    <citation type="submission" date="2017-09" db="EMBL/GenBank/DDBJ databases">
        <title>Depth-based differentiation of microbial function through sediment-hosted aquifers and enrichment of novel symbionts in the deep terrestrial subsurface.</title>
        <authorList>
            <person name="Probst A.J."/>
            <person name="Ladd B."/>
            <person name="Jarett J.K."/>
            <person name="Geller-Mcgrath D.E."/>
            <person name="Sieber C.M."/>
            <person name="Emerson J.B."/>
            <person name="Anantharaman K."/>
            <person name="Thomas B.C."/>
            <person name="Malmstrom R."/>
            <person name="Stieglmeier M."/>
            <person name="Klingl A."/>
            <person name="Woyke T."/>
            <person name="Ryan C.M."/>
            <person name="Banfield J.F."/>
        </authorList>
    </citation>
    <scope>NUCLEOTIDE SEQUENCE [LARGE SCALE GENOMIC DNA]</scope>
    <source>
        <strain evidence="8">CG17_big_fil_post_rev_8_21_14_2_50_48_46</strain>
    </source>
</reference>
<dbReference type="Gene3D" id="3.40.50.2300">
    <property type="match status" value="1"/>
</dbReference>
<sequence length="217" mass="24316">MPNNSLKILLVDDHPLTLMGIRLMLEDKELPFAALEIYEASGAQEAFTLAQKNPPKLAIIDMNLQDGHGLELSHQLLELIPDLKILFYTGSASNLPKADLIKAGAHGFLSKNMEPEKLIQAVICVSMGGYYFDDQRPDQVFAEKQPEKAHLLSKREMEVLRMLAEDYNKDNIAFNLGISVRTVETYRARLMKKLGIRSVVGLARYALEQGIVELPPQ</sequence>
<dbReference type="Pfam" id="PF00072">
    <property type="entry name" value="Response_reg"/>
    <property type="match status" value="1"/>
</dbReference>
<name>A0A2M7G259_9BACT</name>
<dbReference type="Pfam" id="PF00196">
    <property type="entry name" value="GerE"/>
    <property type="match status" value="1"/>
</dbReference>
<accession>A0A2M7G259</accession>
<keyword evidence="3" id="KW-0238">DNA-binding</keyword>
<dbReference type="SMART" id="SM00448">
    <property type="entry name" value="REC"/>
    <property type="match status" value="1"/>
</dbReference>
<dbReference type="InterPro" id="IPR000792">
    <property type="entry name" value="Tscrpt_reg_LuxR_C"/>
</dbReference>
<feature type="domain" description="HTH luxR-type" evidence="6">
    <location>
        <begin position="145"/>
        <end position="210"/>
    </location>
</feature>
<dbReference type="InterPro" id="IPR058245">
    <property type="entry name" value="NreC/VraR/RcsB-like_REC"/>
</dbReference>
<dbReference type="GO" id="GO:0006355">
    <property type="term" value="P:regulation of DNA-templated transcription"/>
    <property type="evidence" value="ECO:0007669"/>
    <property type="project" value="InterPro"/>
</dbReference>
<dbReference type="InterPro" id="IPR001789">
    <property type="entry name" value="Sig_transdc_resp-reg_receiver"/>
</dbReference>
<evidence type="ECO:0000313" key="8">
    <source>
        <dbReference type="EMBL" id="PIW15661.1"/>
    </source>
</evidence>
<comment type="caution">
    <text evidence="8">The sequence shown here is derived from an EMBL/GenBank/DDBJ whole genome shotgun (WGS) entry which is preliminary data.</text>
</comment>
<evidence type="ECO:0000256" key="5">
    <source>
        <dbReference type="PROSITE-ProRule" id="PRU00169"/>
    </source>
</evidence>
<organism evidence="8 9">
    <name type="scientific">bacterium (Candidatus Blackallbacteria) CG17_big_fil_post_rev_8_21_14_2_50_48_46</name>
    <dbReference type="NCBI Taxonomy" id="2014261"/>
    <lineage>
        <taxon>Bacteria</taxon>
        <taxon>Candidatus Blackallbacteria</taxon>
    </lineage>
</organism>
<evidence type="ECO:0000256" key="1">
    <source>
        <dbReference type="ARBA" id="ARBA00022553"/>
    </source>
</evidence>
<dbReference type="SMART" id="SM00421">
    <property type="entry name" value="HTH_LUXR"/>
    <property type="match status" value="1"/>
</dbReference>
<dbReference type="PROSITE" id="PS50110">
    <property type="entry name" value="RESPONSE_REGULATORY"/>
    <property type="match status" value="1"/>
</dbReference>
<dbReference type="SUPFAM" id="SSF46894">
    <property type="entry name" value="C-terminal effector domain of the bipartite response regulators"/>
    <property type="match status" value="1"/>
</dbReference>
<proteinExistence type="predicted"/>
<dbReference type="InterPro" id="IPR011006">
    <property type="entry name" value="CheY-like_superfamily"/>
</dbReference>
<dbReference type="PANTHER" id="PTHR43214:SF41">
    <property type="entry name" value="NITRATE_NITRITE RESPONSE REGULATOR PROTEIN NARP"/>
    <property type="match status" value="1"/>
</dbReference>
<dbReference type="PROSITE" id="PS50043">
    <property type="entry name" value="HTH_LUXR_2"/>
    <property type="match status" value="1"/>
</dbReference>
<keyword evidence="1 5" id="KW-0597">Phosphoprotein</keyword>
<evidence type="ECO:0000259" key="6">
    <source>
        <dbReference type="PROSITE" id="PS50043"/>
    </source>
</evidence>
<dbReference type="CDD" id="cd17535">
    <property type="entry name" value="REC_NarL-like"/>
    <property type="match status" value="1"/>
</dbReference>
<protein>
    <recommendedName>
        <fullName evidence="10">DNA-binding response regulator</fullName>
    </recommendedName>
</protein>
<evidence type="ECO:0000256" key="4">
    <source>
        <dbReference type="ARBA" id="ARBA00023163"/>
    </source>
</evidence>
<evidence type="ECO:0000256" key="3">
    <source>
        <dbReference type="ARBA" id="ARBA00023125"/>
    </source>
</evidence>
<dbReference type="PRINTS" id="PR00038">
    <property type="entry name" value="HTHLUXR"/>
</dbReference>
<dbReference type="GO" id="GO:0000160">
    <property type="term" value="P:phosphorelay signal transduction system"/>
    <property type="evidence" value="ECO:0007669"/>
    <property type="project" value="InterPro"/>
</dbReference>
<keyword evidence="4" id="KW-0804">Transcription</keyword>
<evidence type="ECO:0000256" key="2">
    <source>
        <dbReference type="ARBA" id="ARBA00023015"/>
    </source>
</evidence>
<dbReference type="AlphaFoldDB" id="A0A2M7G259"/>
<feature type="modified residue" description="4-aspartylphosphate" evidence="5">
    <location>
        <position position="61"/>
    </location>
</feature>
<dbReference type="SUPFAM" id="SSF52172">
    <property type="entry name" value="CheY-like"/>
    <property type="match status" value="1"/>
</dbReference>
<dbReference type="PANTHER" id="PTHR43214">
    <property type="entry name" value="TWO-COMPONENT RESPONSE REGULATOR"/>
    <property type="match status" value="1"/>
</dbReference>
<evidence type="ECO:0000313" key="9">
    <source>
        <dbReference type="Proteomes" id="UP000231019"/>
    </source>
</evidence>
<dbReference type="EMBL" id="PFFQ01000048">
    <property type="protein sequence ID" value="PIW15661.1"/>
    <property type="molecule type" value="Genomic_DNA"/>
</dbReference>
<evidence type="ECO:0008006" key="10">
    <source>
        <dbReference type="Google" id="ProtNLM"/>
    </source>
</evidence>